<evidence type="ECO:0000256" key="3">
    <source>
        <dbReference type="ARBA" id="ARBA00022989"/>
    </source>
</evidence>
<name>A0A9P4LLV0_9PLEO</name>
<sequence>MAEPSSLPSAQLIAYTNAQNLIAEAATLFSIAALTVLLRCYLLAAATLVYYVLQVSLSLGKHLSVIQLIPVICGPAVTVVKISVAFLLLRCATKKTLPLLSGQSHWLSGGFLLTCASTLASWNYRLLPLPLGTGTARCFMKETFGQIALCNAANQSSICLTDFFLVFLPVPLIWQLKLNVRTRASLILILSLAILAGVAGIIRAMVFNSILKDPRRFFHDKYAMSGNKGVGCVYRSVNMVVRKRPAQRR</sequence>
<keyword evidence="9" id="KW-1185">Reference proteome</keyword>
<gene>
    <name evidence="8" type="ORF">EK21DRAFT_99264</name>
</gene>
<evidence type="ECO:0000256" key="6">
    <source>
        <dbReference type="SAM" id="Phobius"/>
    </source>
</evidence>
<feature type="transmembrane region" description="Helical" evidence="6">
    <location>
        <begin position="148"/>
        <end position="174"/>
    </location>
</feature>
<protein>
    <recommendedName>
        <fullName evidence="7">Rhodopsin domain-containing protein</fullName>
    </recommendedName>
</protein>
<proteinExistence type="inferred from homology"/>
<dbReference type="Pfam" id="PF20684">
    <property type="entry name" value="Fung_rhodopsin"/>
    <property type="match status" value="1"/>
</dbReference>
<dbReference type="Proteomes" id="UP000799777">
    <property type="component" value="Unassembled WGS sequence"/>
</dbReference>
<comment type="caution">
    <text evidence="8">The sequence shown here is derived from an EMBL/GenBank/DDBJ whole genome shotgun (WGS) entry which is preliminary data.</text>
</comment>
<dbReference type="PANTHER" id="PTHR33048">
    <property type="entry name" value="PTH11-LIKE INTEGRAL MEMBRANE PROTEIN (AFU_ORTHOLOGUE AFUA_5G11245)"/>
    <property type="match status" value="1"/>
</dbReference>
<evidence type="ECO:0000313" key="8">
    <source>
        <dbReference type="EMBL" id="KAF2031936.1"/>
    </source>
</evidence>
<evidence type="ECO:0000256" key="4">
    <source>
        <dbReference type="ARBA" id="ARBA00023136"/>
    </source>
</evidence>
<dbReference type="InterPro" id="IPR049326">
    <property type="entry name" value="Rhodopsin_dom_fungi"/>
</dbReference>
<dbReference type="AlphaFoldDB" id="A0A9P4LLV0"/>
<comment type="subcellular location">
    <subcellularLocation>
        <location evidence="1">Membrane</location>
        <topology evidence="1">Multi-pass membrane protein</topology>
    </subcellularLocation>
</comment>
<comment type="similarity">
    <text evidence="5">Belongs to the SAT4 family.</text>
</comment>
<feature type="transmembrane region" description="Helical" evidence="6">
    <location>
        <begin position="186"/>
        <end position="206"/>
    </location>
</feature>
<evidence type="ECO:0000256" key="5">
    <source>
        <dbReference type="ARBA" id="ARBA00038359"/>
    </source>
</evidence>
<organism evidence="8 9">
    <name type="scientific">Setomelanomma holmii</name>
    <dbReference type="NCBI Taxonomy" id="210430"/>
    <lineage>
        <taxon>Eukaryota</taxon>
        <taxon>Fungi</taxon>
        <taxon>Dikarya</taxon>
        <taxon>Ascomycota</taxon>
        <taxon>Pezizomycotina</taxon>
        <taxon>Dothideomycetes</taxon>
        <taxon>Pleosporomycetidae</taxon>
        <taxon>Pleosporales</taxon>
        <taxon>Pleosporineae</taxon>
        <taxon>Phaeosphaeriaceae</taxon>
        <taxon>Setomelanomma</taxon>
    </lineage>
</organism>
<keyword evidence="3 6" id="KW-1133">Transmembrane helix</keyword>
<evidence type="ECO:0000259" key="7">
    <source>
        <dbReference type="Pfam" id="PF20684"/>
    </source>
</evidence>
<evidence type="ECO:0000256" key="1">
    <source>
        <dbReference type="ARBA" id="ARBA00004141"/>
    </source>
</evidence>
<feature type="domain" description="Rhodopsin" evidence="7">
    <location>
        <begin position="149"/>
        <end position="212"/>
    </location>
</feature>
<dbReference type="PANTHER" id="PTHR33048:SF167">
    <property type="entry name" value="INTEGRAL MEMBRANE PROTEIN"/>
    <property type="match status" value="1"/>
</dbReference>
<keyword evidence="4 6" id="KW-0472">Membrane</keyword>
<feature type="transmembrane region" description="Helical" evidence="6">
    <location>
        <begin position="28"/>
        <end position="53"/>
    </location>
</feature>
<dbReference type="OrthoDB" id="5022096at2759"/>
<dbReference type="InterPro" id="IPR052337">
    <property type="entry name" value="SAT4-like"/>
</dbReference>
<dbReference type="GO" id="GO:0016020">
    <property type="term" value="C:membrane"/>
    <property type="evidence" value="ECO:0007669"/>
    <property type="project" value="UniProtKB-SubCell"/>
</dbReference>
<accession>A0A9P4LLV0</accession>
<feature type="transmembrane region" description="Helical" evidence="6">
    <location>
        <begin position="65"/>
        <end position="89"/>
    </location>
</feature>
<keyword evidence="2 6" id="KW-0812">Transmembrane</keyword>
<evidence type="ECO:0000256" key="2">
    <source>
        <dbReference type="ARBA" id="ARBA00022692"/>
    </source>
</evidence>
<reference evidence="8" key="1">
    <citation type="journal article" date="2020" name="Stud. Mycol.">
        <title>101 Dothideomycetes genomes: a test case for predicting lifestyles and emergence of pathogens.</title>
        <authorList>
            <person name="Haridas S."/>
            <person name="Albert R."/>
            <person name="Binder M."/>
            <person name="Bloem J."/>
            <person name="Labutti K."/>
            <person name="Salamov A."/>
            <person name="Andreopoulos B."/>
            <person name="Baker S."/>
            <person name="Barry K."/>
            <person name="Bills G."/>
            <person name="Bluhm B."/>
            <person name="Cannon C."/>
            <person name="Castanera R."/>
            <person name="Culley D."/>
            <person name="Daum C."/>
            <person name="Ezra D."/>
            <person name="Gonzalez J."/>
            <person name="Henrissat B."/>
            <person name="Kuo A."/>
            <person name="Liang C."/>
            <person name="Lipzen A."/>
            <person name="Lutzoni F."/>
            <person name="Magnuson J."/>
            <person name="Mondo S."/>
            <person name="Nolan M."/>
            <person name="Ohm R."/>
            <person name="Pangilinan J."/>
            <person name="Park H.-J."/>
            <person name="Ramirez L."/>
            <person name="Alfaro M."/>
            <person name="Sun H."/>
            <person name="Tritt A."/>
            <person name="Yoshinaga Y."/>
            <person name="Zwiers L.-H."/>
            <person name="Turgeon B."/>
            <person name="Goodwin S."/>
            <person name="Spatafora J."/>
            <person name="Crous P."/>
            <person name="Grigoriev I."/>
        </authorList>
    </citation>
    <scope>NUCLEOTIDE SEQUENCE</scope>
    <source>
        <strain evidence="8">CBS 110217</strain>
    </source>
</reference>
<evidence type="ECO:0000313" key="9">
    <source>
        <dbReference type="Proteomes" id="UP000799777"/>
    </source>
</evidence>
<dbReference type="EMBL" id="ML978176">
    <property type="protein sequence ID" value="KAF2031936.1"/>
    <property type="molecule type" value="Genomic_DNA"/>
</dbReference>